<feature type="region of interest" description="Disordered" evidence="1">
    <location>
        <begin position="136"/>
        <end position="191"/>
    </location>
</feature>
<keyword evidence="3" id="KW-1185">Reference proteome</keyword>
<evidence type="ECO:0000313" key="3">
    <source>
        <dbReference type="Proteomes" id="UP000006512"/>
    </source>
</evidence>
<evidence type="ECO:0000313" key="2">
    <source>
        <dbReference type="EMBL" id="EGF91532.1"/>
    </source>
</evidence>
<accession>F4QMU1</accession>
<dbReference type="HOGENOM" id="CLU_1418914_0_0_5"/>
<organism evidence="2 3">
    <name type="scientific">Asticcacaulis biprosthecium C19</name>
    <dbReference type="NCBI Taxonomy" id="715226"/>
    <lineage>
        <taxon>Bacteria</taxon>
        <taxon>Pseudomonadati</taxon>
        <taxon>Pseudomonadota</taxon>
        <taxon>Alphaproteobacteria</taxon>
        <taxon>Caulobacterales</taxon>
        <taxon>Caulobacteraceae</taxon>
        <taxon>Asticcacaulis</taxon>
    </lineage>
</organism>
<protein>
    <submittedName>
        <fullName evidence="2">Uncharacterized protein</fullName>
    </submittedName>
</protein>
<dbReference type="AlphaFoldDB" id="F4QMU1"/>
<dbReference type="STRING" id="715226.ABI_29490"/>
<dbReference type="EMBL" id="GL883078">
    <property type="protein sequence ID" value="EGF91532.1"/>
    <property type="molecule type" value="Genomic_DNA"/>
</dbReference>
<name>F4QMU1_9CAUL</name>
<sequence>MEAMNVMPDQSDQTLNAAAPATSHLEQVEKVSRDLRKLLNGCEGARLKTDVKAQIESLNAWTETYLDGLNAVQKLTEQGLGTLHDAQKELALCLEEYLRLEDEGGNPATADQQYRTDEVSRALRRINMLIPAFDTTFADPTLAEPGEPTPDTAPEPAQPEIPDQPDQPETSPDLQPDIPPVTQPEMRSHAA</sequence>
<evidence type="ECO:0000256" key="1">
    <source>
        <dbReference type="SAM" id="MobiDB-lite"/>
    </source>
</evidence>
<gene>
    <name evidence="2" type="ORF">ABI_29490</name>
</gene>
<dbReference type="Proteomes" id="UP000006512">
    <property type="component" value="Unassembled WGS sequence"/>
</dbReference>
<feature type="compositionally biased region" description="Pro residues" evidence="1">
    <location>
        <begin position="147"/>
        <end position="159"/>
    </location>
</feature>
<proteinExistence type="predicted"/>
<reference evidence="3" key="1">
    <citation type="submission" date="2011-03" db="EMBL/GenBank/DDBJ databases">
        <title>Draft genome sequence of Brevundimonas diminuta.</title>
        <authorList>
            <person name="Brown P.J.B."/>
            <person name="Buechlein A."/>
            <person name="Hemmerich C."/>
            <person name="Brun Y.V."/>
        </authorList>
    </citation>
    <scope>NUCLEOTIDE SEQUENCE [LARGE SCALE GENOMIC DNA]</scope>
    <source>
        <strain evidence="3">C19</strain>
    </source>
</reference>